<keyword evidence="6" id="KW-0832">Ubl conjugation</keyword>
<dbReference type="KEGG" id="vg:9797269"/>
<keyword evidence="12" id="KW-1176">Cytoplasmic inwards viral transport</keyword>
<keyword evidence="5" id="KW-1188">Viral release from host cell</keyword>
<evidence type="ECO:0000256" key="7">
    <source>
        <dbReference type="ARBA" id="ARBA00022844"/>
    </source>
</evidence>
<evidence type="ECO:0000313" key="18">
    <source>
        <dbReference type="Proteomes" id="UP000110521"/>
    </source>
</evidence>
<keyword evidence="15" id="KW-1160">Virus entry into host cell</keyword>
<evidence type="ECO:0000256" key="16">
    <source>
        <dbReference type="SAM" id="MobiDB-lite"/>
    </source>
</evidence>
<feature type="compositionally biased region" description="Pro residues" evidence="16">
    <location>
        <begin position="174"/>
        <end position="185"/>
    </location>
</feature>
<dbReference type="GO" id="GO:0019028">
    <property type="term" value="C:viral capsid"/>
    <property type="evidence" value="ECO:0007669"/>
    <property type="project" value="UniProtKB-KW"/>
</dbReference>
<name>E0YC67_9ADEN</name>
<evidence type="ECO:0000256" key="2">
    <source>
        <dbReference type="ARBA" id="ARBA00022562"/>
    </source>
</evidence>
<feature type="compositionally biased region" description="Basic residues" evidence="16">
    <location>
        <begin position="192"/>
        <end position="201"/>
    </location>
</feature>
<evidence type="ECO:0000256" key="11">
    <source>
        <dbReference type="ARBA" id="ARBA00023099"/>
    </source>
</evidence>
<evidence type="ECO:0000256" key="10">
    <source>
        <dbReference type="ARBA" id="ARBA00022952"/>
    </source>
</evidence>
<keyword evidence="3" id="KW-0945">Host-virus interaction</keyword>
<dbReference type="RefSeq" id="YP_003933588.1">
    <property type="nucleotide sequence ID" value="NC_014564.2"/>
</dbReference>
<keyword evidence="1" id="KW-0167">Capsid protein</keyword>
<keyword evidence="7" id="KW-0946">Virion</keyword>
<dbReference type="EMBL" id="GU936707">
    <property type="protein sequence ID" value="ADM53800.1"/>
    <property type="molecule type" value="Genomic_DNA"/>
</dbReference>
<evidence type="ECO:0000256" key="12">
    <source>
        <dbReference type="ARBA" id="ARBA00023120"/>
    </source>
</evidence>
<proteinExistence type="predicted"/>
<organism evidence="17 18">
    <name type="scientific">Turkey adenovirus 1</name>
    <dbReference type="NCBI Taxonomy" id="878329"/>
    <lineage>
        <taxon>Viruses</taxon>
        <taxon>Varidnaviria</taxon>
        <taxon>Bamfordvirae</taxon>
        <taxon>Preplasmiviricota</taxon>
        <taxon>Polisuviricotina</taxon>
        <taxon>Pharingeaviricetes</taxon>
        <taxon>Rowavirales</taxon>
        <taxon>Adenoviridae</taxon>
        <taxon>Aviadenovirus</taxon>
        <taxon>Aviadenovirus gallopavoprimum</taxon>
        <taxon>Turkey aviadenovirus B</taxon>
    </lineage>
</organism>
<accession>E0YC67</accession>
<evidence type="ECO:0000256" key="8">
    <source>
        <dbReference type="ARBA" id="ARBA00022921"/>
    </source>
</evidence>
<dbReference type="GeneID" id="9797269"/>
<keyword evidence="4" id="KW-1162">Viral penetration into host cytoplasm</keyword>
<dbReference type="GO" id="GO:0039664">
    <property type="term" value="P:lysis of host organelle involved in viral entry into host cell"/>
    <property type="evidence" value="ECO:0007669"/>
    <property type="project" value="UniProtKB-KW"/>
</dbReference>
<dbReference type="Pfam" id="PF02993">
    <property type="entry name" value="MCPVI"/>
    <property type="match status" value="1"/>
</dbReference>
<evidence type="ECO:0000256" key="9">
    <source>
        <dbReference type="ARBA" id="ARBA00022950"/>
    </source>
</evidence>
<keyword evidence="18" id="KW-1185">Reference proteome</keyword>
<keyword evidence="14" id="KW-1035">Host cytoplasm</keyword>
<keyword evidence="9" id="KW-0118">Viral capsid assembly</keyword>
<keyword evidence="2" id="KW-1048">Host nucleus</keyword>
<evidence type="ECO:0000313" key="17">
    <source>
        <dbReference type="EMBL" id="ADM53800.1"/>
    </source>
</evidence>
<evidence type="ECO:0000256" key="13">
    <source>
        <dbReference type="ARBA" id="ARBA00023157"/>
    </source>
</evidence>
<feature type="region of interest" description="Disordered" evidence="16">
    <location>
        <begin position="158"/>
        <end position="226"/>
    </location>
</feature>
<reference evidence="17 18" key="1">
    <citation type="journal article" date="2010" name="Virus Res.">
        <title>The first complete genome sequence of a non-chicken aviadenovirus, proposed to be turkey adenovirus 1.</title>
        <authorList>
            <person name="Kajan G.L."/>
            <person name="Stefancsik R."/>
            <person name="Ursu K."/>
            <person name="Palya V."/>
            <person name="Benko M."/>
        </authorList>
    </citation>
    <scope>NUCLEOTIDE SEQUENCE [LARGE SCALE GENOMIC DNA]</scope>
    <source>
        <strain evidence="17 18">D90/2</strain>
    </source>
</reference>
<sequence>MNYAALSPHVGHWQLRDDQLGDSSLRGGAINWGNLGSRISSALSSTGRWLHNAGSRFVNSQAFGQIKQGLKDSGLVQNVASLAGETLSALTDIGRLKLQQDLEKLRRKALGEDGPTSQAELQALIQALQAQVASASEPAASAPLRPTTRPIPEMVTEVRPAPTLPGGEPTTLDLPPPPSAPPAVPAAPAASTRRRNRKRARPGSWRARLDTLAGKGVASSRKRMCY</sequence>
<evidence type="ECO:0000256" key="4">
    <source>
        <dbReference type="ARBA" id="ARBA00022595"/>
    </source>
</evidence>
<evidence type="ECO:0000256" key="1">
    <source>
        <dbReference type="ARBA" id="ARBA00022561"/>
    </source>
</evidence>
<dbReference type="OrthoDB" id="13512at10239"/>
<evidence type="ECO:0000256" key="6">
    <source>
        <dbReference type="ARBA" id="ARBA00022843"/>
    </source>
</evidence>
<keyword evidence="10" id="KW-1177">Microtubular inwards viral transport</keyword>
<evidence type="ECO:0000256" key="3">
    <source>
        <dbReference type="ARBA" id="ARBA00022581"/>
    </source>
</evidence>
<protein>
    <submittedName>
        <fullName evidence="17">PVI</fullName>
    </submittedName>
</protein>
<keyword evidence="13" id="KW-1015">Disulfide bond</keyword>
<dbReference type="Proteomes" id="UP000110521">
    <property type="component" value="Segment"/>
</dbReference>
<dbReference type="InterPro" id="IPR004243">
    <property type="entry name" value="McpVI"/>
</dbReference>
<evidence type="ECO:0000256" key="14">
    <source>
        <dbReference type="ARBA" id="ARBA00023200"/>
    </source>
</evidence>
<feature type="compositionally biased region" description="Low complexity" evidence="16">
    <location>
        <begin position="160"/>
        <end position="173"/>
    </location>
</feature>
<dbReference type="GO" id="GO:0075521">
    <property type="term" value="P:microtubule-dependent intracellular transport of viral material towards nucleus"/>
    <property type="evidence" value="ECO:0007669"/>
    <property type="project" value="UniProtKB-KW"/>
</dbReference>
<keyword evidence="8" id="KW-0426">Late protein</keyword>
<evidence type="ECO:0000256" key="5">
    <source>
        <dbReference type="ARBA" id="ARBA00022612"/>
    </source>
</evidence>
<dbReference type="GO" id="GO:0043657">
    <property type="term" value="C:host cell"/>
    <property type="evidence" value="ECO:0007669"/>
    <property type="project" value="GOC"/>
</dbReference>
<keyword evidence="11" id="KW-1174">Viral penetration via lysis of host organellar membrane</keyword>
<evidence type="ECO:0000256" key="15">
    <source>
        <dbReference type="ARBA" id="ARBA00023296"/>
    </source>
</evidence>